<gene>
    <name evidence="1" type="ORF">DPHACCJJ_00008</name>
</gene>
<accession>A0A7G9Z6V9</accession>
<protein>
    <submittedName>
        <fullName evidence="1">Uncharacterized protein</fullName>
    </submittedName>
</protein>
<proteinExistence type="predicted"/>
<reference evidence="1" key="1">
    <citation type="submission" date="2020-06" db="EMBL/GenBank/DDBJ databases">
        <title>Unique genomic features of the anaerobic methanotrophic archaea.</title>
        <authorList>
            <person name="Chadwick G.L."/>
            <person name="Skennerton C.T."/>
            <person name="Laso-Perez R."/>
            <person name="Leu A.O."/>
            <person name="Speth D.R."/>
            <person name="Yu H."/>
            <person name="Morgan-Lang C."/>
            <person name="Hatzenpichler R."/>
            <person name="Goudeau D."/>
            <person name="Malmstrom R."/>
            <person name="Brazelton W.J."/>
            <person name="Woyke T."/>
            <person name="Hallam S.J."/>
            <person name="Tyson G.W."/>
            <person name="Wegener G."/>
            <person name="Boetius A."/>
            <person name="Orphan V."/>
        </authorList>
    </citation>
    <scope>NUCLEOTIDE SEQUENCE</scope>
</reference>
<evidence type="ECO:0000313" key="1">
    <source>
        <dbReference type="EMBL" id="QNO55993.1"/>
    </source>
</evidence>
<name>A0A7G9Z6V9_9EURY</name>
<sequence length="150" mass="17991">MTGIKESKEKGFIEVLKFRKSRCWLWVYAEKMHGIVKNMDFTLCRYKDLCLALLDSGYTPLTVYSYLEGQKNNNNNNKLVVLRHDIDRKPKNALRMAELEYELGIQSTYYFRFPYTFKPEIIREINEWIFSYMNDYVYNIEKKILVGLRG</sequence>
<dbReference type="EMBL" id="MT631638">
    <property type="protein sequence ID" value="QNO55993.1"/>
    <property type="molecule type" value="Genomic_DNA"/>
</dbReference>
<dbReference type="AlphaFoldDB" id="A0A7G9Z6V9"/>
<organism evidence="1">
    <name type="scientific">Candidatus Methanophaga sp. ANME-1 ERB7</name>
    <dbReference type="NCBI Taxonomy" id="2759913"/>
    <lineage>
        <taxon>Archaea</taxon>
        <taxon>Methanobacteriati</taxon>
        <taxon>Methanobacteriota</taxon>
        <taxon>Stenosarchaea group</taxon>
        <taxon>Methanomicrobia</taxon>
        <taxon>Candidatus Methanophagales</taxon>
        <taxon>Candidatus Methanophagaceae</taxon>
        <taxon>Candidatus Methanophaga</taxon>
    </lineage>
</organism>